<organism evidence="1 2">
    <name type="scientific">Puccinia sorghi</name>
    <dbReference type="NCBI Taxonomy" id="27349"/>
    <lineage>
        <taxon>Eukaryota</taxon>
        <taxon>Fungi</taxon>
        <taxon>Dikarya</taxon>
        <taxon>Basidiomycota</taxon>
        <taxon>Pucciniomycotina</taxon>
        <taxon>Pucciniomycetes</taxon>
        <taxon>Pucciniales</taxon>
        <taxon>Pucciniaceae</taxon>
        <taxon>Puccinia</taxon>
    </lineage>
</organism>
<accession>A0A0L6V4L0</accession>
<keyword evidence="2" id="KW-1185">Reference proteome</keyword>
<protein>
    <submittedName>
        <fullName evidence="1">Uncharacterized protein</fullName>
    </submittedName>
</protein>
<name>A0A0L6V4L0_9BASI</name>
<dbReference type="OrthoDB" id="2507272at2759"/>
<dbReference type="EMBL" id="LAVV01007690">
    <property type="protein sequence ID" value="KNZ55085.1"/>
    <property type="molecule type" value="Genomic_DNA"/>
</dbReference>
<dbReference type="AlphaFoldDB" id="A0A0L6V4L0"/>
<dbReference type="Proteomes" id="UP000037035">
    <property type="component" value="Unassembled WGS sequence"/>
</dbReference>
<comment type="caution">
    <text evidence="1">The sequence shown here is derived from an EMBL/GenBank/DDBJ whole genome shotgun (WGS) entry which is preliminary data.</text>
</comment>
<sequence>MSNLSSQSQHLEKSKTTAAVYEAFSNSGMKFAEQNVSLSWDQTMGLIIQANLHNSLWTSLDQKVELFNEAHEPQILSSVDILRLLEAAKTEQHLAEYSRLAGSNYLHVSLASHKNTDVSGSERGVTTQPLTLSRQASDPQAFPPCSITYKCNKPLYGRPLQPEAVTRNFLSRKTNQFHTNELLKKLFGTLVNLTMSQAIVAAYGPCNFITGTVWKEKLSQ</sequence>
<gene>
    <name evidence="1" type="ORF">VP01_276g5</name>
</gene>
<dbReference type="VEuPathDB" id="FungiDB:VP01_276g5"/>
<evidence type="ECO:0000313" key="1">
    <source>
        <dbReference type="EMBL" id="KNZ55085.1"/>
    </source>
</evidence>
<proteinExistence type="predicted"/>
<evidence type="ECO:0000313" key="2">
    <source>
        <dbReference type="Proteomes" id="UP000037035"/>
    </source>
</evidence>
<dbReference type="STRING" id="27349.A0A0L6V4L0"/>
<reference evidence="1 2" key="1">
    <citation type="submission" date="2015-08" db="EMBL/GenBank/DDBJ databases">
        <title>Next Generation Sequencing and Analysis of the Genome of Puccinia sorghi L Schw, the Causal Agent of Maize Common Rust.</title>
        <authorList>
            <person name="Rochi L."/>
            <person name="Burguener G."/>
            <person name="Darino M."/>
            <person name="Turjanski A."/>
            <person name="Kreff E."/>
            <person name="Dieguez M.J."/>
            <person name="Sacco F."/>
        </authorList>
    </citation>
    <scope>NUCLEOTIDE SEQUENCE [LARGE SCALE GENOMIC DNA]</scope>
    <source>
        <strain evidence="1 2">RO10H11247</strain>
    </source>
</reference>